<reference evidence="1 2" key="1">
    <citation type="submission" date="2000-11" db="EMBL/GenBank/DDBJ databases">
        <title>Bacteriophage Felix O1: Genetic Characterization.</title>
        <authorList>
            <person name="Sriranganathan N."/>
            <person name="Whichard J.M."/>
            <person name="Pierson F.W."/>
            <person name="Kapur V."/>
            <person name="Weigt L.A."/>
        </authorList>
    </citation>
    <scope>NUCLEOTIDE SEQUENCE [LARGE SCALE GENOMIC DNA]</scope>
    <source>
        <strain evidence="1">Felix O1-VT1</strain>
    </source>
</reference>
<sequence length="101" mass="11578">MLLSDVQTLKQQHLIATAKMVNHILRLLSEVFTMEVLVNYIYRYDVVHSTTTIAQRNPIVPREGELVRIDGWTYTVESIIHKFDVAGDVQVIDVEIGGKRK</sequence>
<accession>Q6KGD3</accession>
<evidence type="ECO:0000313" key="2">
    <source>
        <dbReference type="Proteomes" id="UP000009070"/>
    </source>
</evidence>
<evidence type="ECO:0000313" key="1">
    <source>
        <dbReference type="EMBL" id="AAQ14695.1"/>
    </source>
</evidence>
<name>Q6KGD3_BPFO1</name>
<evidence type="ECO:0008006" key="3">
    <source>
        <dbReference type="Google" id="ProtNLM"/>
    </source>
</evidence>
<organismHost>
    <name type="scientific">Salmonella</name>
    <dbReference type="NCBI Taxonomy" id="590"/>
</organismHost>
<dbReference type="Proteomes" id="UP000009070">
    <property type="component" value="Segment"/>
</dbReference>
<organism evidence="1 2">
    <name type="scientific">Salmonella phage Felix O1 (isolate Felix O1-VT1)</name>
    <name type="common">Bacteriophage Felix O1</name>
    <dbReference type="NCBI Taxonomy" id="1283336"/>
    <lineage>
        <taxon>Viruses</taxon>
        <taxon>Duplodnaviria</taxon>
        <taxon>Heunggongvirae</taxon>
        <taxon>Uroviricota</taxon>
        <taxon>Caudoviricetes</taxon>
        <taxon>Andersonviridae</taxon>
        <taxon>Ounavirinae</taxon>
        <taxon>Felixounavirus</taxon>
        <taxon>Felixounavirus felixO1</taxon>
    </lineage>
</organism>
<protein>
    <recommendedName>
        <fullName evidence="3">Phage protein</fullName>
    </recommendedName>
</protein>
<proteinExistence type="predicted"/>
<keyword evidence="2" id="KW-1185">Reference proteome</keyword>
<dbReference type="EMBL" id="AF320576">
    <property type="protein sequence ID" value="AAQ14695.1"/>
    <property type="molecule type" value="Genomic_DNA"/>
</dbReference>